<dbReference type="InterPro" id="IPR050746">
    <property type="entry name" value="DAACS"/>
</dbReference>
<feature type="transmembrane region" description="Helical" evidence="9">
    <location>
        <begin position="59"/>
        <end position="83"/>
    </location>
</feature>
<dbReference type="GO" id="GO:0015501">
    <property type="term" value="F:glutamate:sodium symporter activity"/>
    <property type="evidence" value="ECO:0007669"/>
    <property type="project" value="TreeGrafter"/>
</dbReference>
<evidence type="ECO:0000256" key="6">
    <source>
        <dbReference type="ARBA" id="ARBA00022989"/>
    </source>
</evidence>
<dbReference type="Proteomes" id="UP001497623">
    <property type="component" value="Unassembled WGS sequence"/>
</dbReference>
<keyword evidence="11" id="KW-1185">Reference proteome</keyword>
<dbReference type="PRINTS" id="PR00173">
    <property type="entry name" value="EDTRNSPORT"/>
</dbReference>
<feature type="transmembrane region" description="Helical" evidence="9">
    <location>
        <begin position="95"/>
        <end position="117"/>
    </location>
</feature>
<keyword evidence="8" id="KW-0325">Glycoprotein</keyword>
<feature type="transmembrane region" description="Helical" evidence="9">
    <location>
        <begin position="278"/>
        <end position="304"/>
    </location>
</feature>
<name>A0AAV2SNR8_MEGNR</name>
<comment type="caution">
    <text evidence="10">The sequence shown here is derived from an EMBL/GenBank/DDBJ whole genome shotgun (WGS) entry which is preliminary data.</text>
</comment>
<comment type="subcellular location">
    <subcellularLocation>
        <location evidence="1 9">Membrane</location>
        <topology evidence="1 9">Multi-pass membrane protein</topology>
    </subcellularLocation>
</comment>
<evidence type="ECO:0000313" key="11">
    <source>
        <dbReference type="Proteomes" id="UP001497623"/>
    </source>
</evidence>
<reference evidence="10 11" key="1">
    <citation type="submission" date="2024-05" db="EMBL/GenBank/DDBJ databases">
        <authorList>
            <person name="Wallberg A."/>
        </authorList>
    </citation>
    <scope>NUCLEOTIDE SEQUENCE [LARGE SCALE GENOMIC DNA]</scope>
</reference>
<dbReference type="GO" id="GO:0015175">
    <property type="term" value="F:neutral L-amino acid transmembrane transporter activity"/>
    <property type="evidence" value="ECO:0007669"/>
    <property type="project" value="TreeGrafter"/>
</dbReference>
<keyword evidence="4 9" id="KW-0812">Transmembrane</keyword>
<evidence type="ECO:0000256" key="3">
    <source>
        <dbReference type="ARBA" id="ARBA00022448"/>
    </source>
</evidence>
<protein>
    <recommendedName>
        <fullName evidence="9">Amino acid transporter</fullName>
    </recommendedName>
</protein>
<dbReference type="PANTHER" id="PTHR11958:SF63">
    <property type="entry name" value="AMINO ACID TRANSPORTER"/>
    <property type="match status" value="1"/>
</dbReference>
<feature type="transmembrane region" description="Helical" evidence="9">
    <location>
        <begin position="204"/>
        <end position="224"/>
    </location>
</feature>
<dbReference type="Pfam" id="PF00375">
    <property type="entry name" value="SDF"/>
    <property type="match status" value="1"/>
</dbReference>
<organism evidence="10 11">
    <name type="scientific">Meganyctiphanes norvegica</name>
    <name type="common">Northern krill</name>
    <name type="synonym">Thysanopoda norvegica</name>
    <dbReference type="NCBI Taxonomy" id="48144"/>
    <lineage>
        <taxon>Eukaryota</taxon>
        <taxon>Metazoa</taxon>
        <taxon>Ecdysozoa</taxon>
        <taxon>Arthropoda</taxon>
        <taxon>Crustacea</taxon>
        <taxon>Multicrustacea</taxon>
        <taxon>Malacostraca</taxon>
        <taxon>Eumalacostraca</taxon>
        <taxon>Eucarida</taxon>
        <taxon>Euphausiacea</taxon>
        <taxon>Euphausiidae</taxon>
        <taxon>Meganyctiphanes</taxon>
    </lineage>
</organism>
<keyword evidence="5 9" id="KW-0769">Symport</keyword>
<dbReference type="SUPFAM" id="SSF118215">
    <property type="entry name" value="Proton glutamate symport protein"/>
    <property type="match status" value="1"/>
</dbReference>
<sequence length="526" mass="57453">MFDCSKFTALKALVKRNLLPILTVVSVVTGIVLGIILRYSRDGPWSPREVMYVGYIGELYLRALKCLIIPLITSSIISAIGNLDFSLSRKIAGRAISYYLTTTAIAVVLGIFLVVTIHPGGGSKDIKKTGEKKEVYTADLLMDIPRNLLPPNIIQAAFQTYKTIIIPPDMESNDTQYLVDKYDLAPGDLPPKHEWKTGSKYQDAMNIMGLLVFATALGISLSKLGKKGKPLLDVFHSLADASMMITGWVIWISPLGILFLITSMMIKMNDLSTLLGQVGMHILTVCLGITIHGFIILPGIYMILTRKLPFRFIGNMSQALITAFATATSSGTLPVTMRCLEENNNIDPRITRFVLPIGATINMDGTALYEAVSAIFIAQVRGIPLTIGQIAAISLTSTVASIGAAGIPHAGLVTLVMVLDVAGLPAEDITLIIAADWLIDRFRTAINVLGDSFGAAIVYEMSRKELGAIDDKKTLSSEEKVANVYKMVDNMIENGEDNHRTREYHMLNPVESNVLINQQLHTKEVL</sequence>
<comment type="similarity">
    <text evidence="2 9">Belongs to the dicarboxylate/amino acid:cation symporter (DAACS) (TC 2.A.23) family.</text>
</comment>
<evidence type="ECO:0000313" key="10">
    <source>
        <dbReference type="EMBL" id="CAL4229663.1"/>
    </source>
</evidence>
<evidence type="ECO:0000256" key="4">
    <source>
        <dbReference type="ARBA" id="ARBA00022692"/>
    </source>
</evidence>
<proteinExistence type="inferred from homology"/>
<dbReference type="Gene3D" id="1.10.3860.10">
    <property type="entry name" value="Sodium:dicarboxylate symporter"/>
    <property type="match status" value="1"/>
</dbReference>
<evidence type="ECO:0000256" key="9">
    <source>
        <dbReference type="RuleBase" id="RU361216"/>
    </source>
</evidence>
<evidence type="ECO:0000256" key="7">
    <source>
        <dbReference type="ARBA" id="ARBA00023136"/>
    </source>
</evidence>
<keyword evidence="3 9" id="KW-0813">Transport</keyword>
<dbReference type="PANTHER" id="PTHR11958">
    <property type="entry name" value="SODIUM/DICARBOXYLATE SYMPORTER-RELATED"/>
    <property type="match status" value="1"/>
</dbReference>
<keyword evidence="6 9" id="KW-1133">Transmembrane helix</keyword>
<dbReference type="AlphaFoldDB" id="A0AAV2SNR8"/>
<dbReference type="InterPro" id="IPR018107">
    <property type="entry name" value="Na-dicarboxylate_symporter_CS"/>
</dbReference>
<evidence type="ECO:0000256" key="5">
    <source>
        <dbReference type="ARBA" id="ARBA00022847"/>
    </source>
</evidence>
<dbReference type="InterPro" id="IPR036458">
    <property type="entry name" value="Na:dicarbo_symporter_sf"/>
</dbReference>
<evidence type="ECO:0000256" key="1">
    <source>
        <dbReference type="ARBA" id="ARBA00004141"/>
    </source>
</evidence>
<dbReference type="EMBL" id="CAXKWB010107197">
    <property type="protein sequence ID" value="CAL4229663.1"/>
    <property type="molecule type" value="Genomic_DNA"/>
</dbReference>
<evidence type="ECO:0000256" key="2">
    <source>
        <dbReference type="ARBA" id="ARBA00006148"/>
    </source>
</evidence>
<keyword evidence="7 9" id="KW-0472">Membrane</keyword>
<dbReference type="PROSITE" id="PS00714">
    <property type="entry name" value="NA_DICARBOXYL_SYMP_2"/>
    <property type="match status" value="1"/>
</dbReference>
<accession>A0AAV2SNR8</accession>
<dbReference type="GO" id="GO:0005886">
    <property type="term" value="C:plasma membrane"/>
    <property type="evidence" value="ECO:0007669"/>
    <property type="project" value="TreeGrafter"/>
</dbReference>
<feature type="transmembrane region" description="Helical" evidence="9">
    <location>
        <begin position="21"/>
        <end position="39"/>
    </location>
</feature>
<dbReference type="GO" id="GO:0005313">
    <property type="term" value="F:L-glutamate transmembrane transporter activity"/>
    <property type="evidence" value="ECO:0007669"/>
    <property type="project" value="TreeGrafter"/>
</dbReference>
<dbReference type="InterPro" id="IPR001991">
    <property type="entry name" value="Na-dicarboxylate_symporter"/>
</dbReference>
<feature type="transmembrane region" description="Helical" evidence="9">
    <location>
        <begin position="245"/>
        <end position="266"/>
    </location>
</feature>
<evidence type="ECO:0000256" key="8">
    <source>
        <dbReference type="ARBA" id="ARBA00023180"/>
    </source>
</evidence>
<gene>
    <name evidence="10" type="ORF">MNOR_LOCUS39696</name>
</gene>